<dbReference type="SMART" id="SM00347">
    <property type="entry name" value="HTH_MARR"/>
    <property type="match status" value="1"/>
</dbReference>
<dbReference type="GO" id="GO:0003677">
    <property type="term" value="F:DNA binding"/>
    <property type="evidence" value="ECO:0007669"/>
    <property type="project" value="InterPro"/>
</dbReference>
<dbReference type="NCBIfam" id="TIGR02337">
    <property type="entry name" value="HpaR"/>
    <property type="match status" value="1"/>
</dbReference>
<dbReference type="InterPro" id="IPR000835">
    <property type="entry name" value="HTH_MarR-typ"/>
</dbReference>
<organism evidence="2">
    <name type="scientific">marine metagenome</name>
    <dbReference type="NCBI Taxonomy" id="408172"/>
    <lineage>
        <taxon>unclassified sequences</taxon>
        <taxon>metagenomes</taxon>
        <taxon>ecological metagenomes</taxon>
    </lineage>
</organism>
<dbReference type="EMBL" id="UINC01001150">
    <property type="protein sequence ID" value="SUZ72409.1"/>
    <property type="molecule type" value="Genomic_DNA"/>
</dbReference>
<evidence type="ECO:0000259" key="1">
    <source>
        <dbReference type="PROSITE" id="PS50995"/>
    </source>
</evidence>
<dbReference type="Gene3D" id="1.10.10.10">
    <property type="entry name" value="Winged helix-like DNA-binding domain superfamily/Winged helix DNA-binding domain"/>
    <property type="match status" value="1"/>
</dbReference>
<dbReference type="InterPro" id="IPR036388">
    <property type="entry name" value="WH-like_DNA-bd_sf"/>
</dbReference>
<evidence type="ECO:0000313" key="2">
    <source>
        <dbReference type="EMBL" id="SUZ72409.1"/>
    </source>
</evidence>
<dbReference type="SUPFAM" id="SSF46785">
    <property type="entry name" value="Winged helix' DNA-binding domain"/>
    <property type="match status" value="1"/>
</dbReference>
<protein>
    <recommendedName>
        <fullName evidence="1">HTH marR-type domain-containing protein</fullName>
    </recommendedName>
</protein>
<sequence>MALMRAREAVMREFRPRLAADELTEQQWRVLRALSAFDQPLTTRELSEMTFLLSPSLSRITANLSERDLLHRSPHPTDQRSTLLNLTDAGKTLVAKVAIGSEEGYAAIETAFGIERLELLHELLDDLAAAQSVPEP</sequence>
<reference evidence="2" key="1">
    <citation type="submission" date="2018-05" db="EMBL/GenBank/DDBJ databases">
        <authorList>
            <person name="Lanie J.A."/>
            <person name="Ng W.-L."/>
            <person name="Kazmierczak K.M."/>
            <person name="Andrzejewski T.M."/>
            <person name="Davidsen T.M."/>
            <person name="Wayne K.J."/>
            <person name="Tettelin H."/>
            <person name="Glass J.I."/>
            <person name="Rusch D."/>
            <person name="Podicherti R."/>
            <person name="Tsui H.-C.T."/>
            <person name="Winkler M.E."/>
        </authorList>
    </citation>
    <scope>NUCLEOTIDE SEQUENCE</scope>
</reference>
<dbReference type="GO" id="GO:0045892">
    <property type="term" value="P:negative regulation of DNA-templated transcription"/>
    <property type="evidence" value="ECO:0007669"/>
    <property type="project" value="InterPro"/>
</dbReference>
<dbReference type="InterPro" id="IPR039422">
    <property type="entry name" value="MarR/SlyA-like"/>
</dbReference>
<dbReference type="PANTHER" id="PTHR33164:SF13">
    <property type="entry name" value="4-HYDROXYPHENYLACETATE CATABOLISM PROTEIN"/>
    <property type="match status" value="1"/>
</dbReference>
<dbReference type="AlphaFoldDB" id="A0A381Q289"/>
<dbReference type="InterPro" id="IPR036390">
    <property type="entry name" value="WH_DNA-bd_sf"/>
</dbReference>
<dbReference type="GO" id="GO:0003700">
    <property type="term" value="F:DNA-binding transcription factor activity"/>
    <property type="evidence" value="ECO:0007669"/>
    <property type="project" value="InterPro"/>
</dbReference>
<dbReference type="InterPro" id="IPR012712">
    <property type="entry name" value="HpaR/FarR"/>
</dbReference>
<feature type="domain" description="HTH marR-type" evidence="1">
    <location>
        <begin position="1"/>
        <end position="129"/>
    </location>
</feature>
<name>A0A381Q289_9ZZZZ</name>
<dbReference type="GO" id="GO:0006950">
    <property type="term" value="P:response to stress"/>
    <property type="evidence" value="ECO:0007669"/>
    <property type="project" value="TreeGrafter"/>
</dbReference>
<dbReference type="Pfam" id="PF12802">
    <property type="entry name" value="MarR_2"/>
    <property type="match status" value="1"/>
</dbReference>
<dbReference type="PROSITE" id="PS50995">
    <property type="entry name" value="HTH_MARR_2"/>
    <property type="match status" value="1"/>
</dbReference>
<proteinExistence type="predicted"/>
<accession>A0A381Q289</accession>
<gene>
    <name evidence="2" type="ORF">METZ01_LOCUS25263</name>
</gene>
<dbReference type="PANTHER" id="PTHR33164">
    <property type="entry name" value="TRANSCRIPTIONAL REGULATOR, MARR FAMILY"/>
    <property type="match status" value="1"/>
</dbReference>